<accession>A0A3D8GQ22</accession>
<dbReference type="Gene3D" id="3.30.70.120">
    <property type="match status" value="1"/>
</dbReference>
<feature type="transmembrane region" description="Helical" evidence="6">
    <location>
        <begin position="49"/>
        <end position="72"/>
    </location>
</feature>
<name>A0A3D8GQ22_9BACI</name>
<feature type="transmembrane region" description="Helical" evidence="6">
    <location>
        <begin position="15"/>
        <end position="37"/>
    </location>
</feature>
<proteinExistence type="predicted"/>
<dbReference type="EMBL" id="QNQT01000005">
    <property type="protein sequence ID" value="RDU36538.1"/>
    <property type="molecule type" value="Genomic_DNA"/>
</dbReference>
<feature type="domain" description="DUF2179" evidence="7">
    <location>
        <begin position="224"/>
        <end position="278"/>
    </location>
</feature>
<dbReference type="Proteomes" id="UP000257144">
    <property type="component" value="Unassembled WGS sequence"/>
</dbReference>
<keyword evidence="4 6" id="KW-1133">Transmembrane helix</keyword>
<comment type="caution">
    <text evidence="8">The sequence shown here is derived from an EMBL/GenBank/DDBJ whole genome shotgun (WGS) entry which is preliminary data.</text>
</comment>
<dbReference type="InterPro" id="IPR051461">
    <property type="entry name" value="UPF0750_membrane"/>
</dbReference>
<dbReference type="PIRSF" id="PIRSF006483">
    <property type="entry name" value="Membrane_protein_YitT"/>
    <property type="match status" value="1"/>
</dbReference>
<evidence type="ECO:0000256" key="1">
    <source>
        <dbReference type="ARBA" id="ARBA00004651"/>
    </source>
</evidence>
<evidence type="ECO:0000256" key="2">
    <source>
        <dbReference type="ARBA" id="ARBA00022475"/>
    </source>
</evidence>
<gene>
    <name evidence="8" type="ORF">DRW41_13515</name>
</gene>
<feature type="transmembrane region" description="Helical" evidence="6">
    <location>
        <begin position="114"/>
        <end position="133"/>
    </location>
</feature>
<keyword evidence="9" id="KW-1185">Reference proteome</keyword>
<dbReference type="PANTHER" id="PTHR33545:SF5">
    <property type="entry name" value="UPF0750 MEMBRANE PROTEIN YITT"/>
    <property type="match status" value="1"/>
</dbReference>
<organism evidence="8 9">
    <name type="scientific">Neobacillus piezotolerans</name>
    <dbReference type="NCBI Taxonomy" id="2259171"/>
    <lineage>
        <taxon>Bacteria</taxon>
        <taxon>Bacillati</taxon>
        <taxon>Bacillota</taxon>
        <taxon>Bacilli</taxon>
        <taxon>Bacillales</taxon>
        <taxon>Bacillaceae</taxon>
        <taxon>Neobacillus</taxon>
    </lineage>
</organism>
<evidence type="ECO:0000256" key="4">
    <source>
        <dbReference type="ARBA" id="ARBA00022989"/>
    </source>
</evidence>
<evidence type="ECO:0000256" key="6">
    <source>
        <dbReference type="SAM" id="Phobius"/>
    </source>
</evidence>
<protein>
    <recommendedName>
        <fullName evidence="7">DUF2179 domain-containing protein</fullName>
    </recommendedName>
</protein>
<dbReference type="GO" id="GO:0005886">
    <property type="term" value="C:plasma membrane"/>
    <property type="evidence" value="ECO:0007669"/>
    <property type="project" value="UniProtKB-SubCell"/>
</dbReference>
<dbReference type="PANTHER" id="PTHR33545">
    <property type="entry name" value="UPF0750 MEMBRANE PROTEIN YITT-RELATED"/>
    <property type="match status" value="1"/>
</dbReference>
<comment type="subcellular location">
    <subcellularLocation>
        <location evidence="1">Cell membrane</location>
        <topology evidence="1">Multi-pass membrane protein</topology>
    </subcellularLocation>
</comment>
<dbReference type="OrthoDB" id="2417289at2"/>
<dbReference type="InterPro" id="IPR003740">
    <property type="entry name" value="YitT"/>
</dbReference>
<evidence type="ECO:0000313" key="9">
    <source>
        <dbReference type="Proteomes" id="UP000257144"/>
    </source>
</evidence>
<keyword evidence="2" id="KW-1003">Cell membrane</keyword>
<dbReference type="InterPro" id="IPR019264">
    <property type="entry name" value="DUF2179"/>
</dbReference>
<evidence type="ECO:0000259" key="7">
    <source>
        <dbReference type="Pfam" id="PF10035"/>
    </source>
</evidence>
<evidence type="ECO:0000313" key="8">
    <source>
        <dbReference type="EMBL" id="RDU36538.1"/>
    </source>
</evidence>
<keyword evidence="5 6" id="KW-0472">Membrane</keyword>
<dbReference type="Pfam" id="PF02588">
    <property type="entry name" value="YitT_membrane"/>
    <property type="match status" value="1"/>
</dbReference>
<dbReference type="CDD" id="cd16380">
    <property type="entry name" value="YitT_C"/>
    <property type="match status" value="1"/>
</dbReference>
<sequence length="282" mass="30705">MIELSIEVSIMRKTAFQIAAITIFTAGMAYALNSFLIPHQVLTGGVAGISIIISNFLPISTGWIILGINLPLFVLGYFHLGRRFLVYTVYSVLLLSVLMKAFPVDAFSNDLLLSSIFGGVLFGTSIGGLIRFGGSAGGIDIISLILARKKDMPVGVLITWINLLVVLTSGIVFGADKTLYTLFTIFASGRAVDTIHTSHTKLAVTIVTEKWDELNEALLRLHQRGITMTDAEGGYTHAPKKVLTTVITKYELSETKDTIKKTDPGAFVHITKALEVIGRFRK</sequence>
<keyword evidence="3 6" id="KW-0812">Transmembrane</keyword>
<evidence type="ECO:0000256" key="5">
    <source>
        <dbReference type="ARBA" id="ARBA00023136"/>
    </source>
</evidence>
<feature type="transmembrane region" description="Helical" evidence="6">
    <location>
        <begin position="154"/>
        <end position="175"/>
    </location>
</feature>
<evidence type="ECO:0000256" key="3">
    <source>
        <dbReference type="ARBA" id="ARBA00022692"/>
    </source>
</evidence>
<dbReference type="InterPro" id="IPR015867">
    <property type="entry name" value="N-reg_PII/ATP_PRibTrfase_C"/>
</dbReference>
<dbReference type="Pfam" id="PF10035">
    <property type="entry name" value="DUF2179"/>
    <property type="match status" value="1"/>
</dbReference>
<dbReference type="AlphaFoldDB" id="A0A3D8GQ22"/>
<feature type="transmembrane region" description="Helical" evidence="6">
    <location>
        <begin position="84"/>
        <end position="102"/>
    </location>
</feature>
<reference evidence="8 9" key="1">
    <citation type="submission" date="2018-07" db="EMBL/GenBank/DDBJ databases">
        <title>Bacillus sp. YLB-04 draft genome sequence.</title>
        <authorList>
            <person name="Yu L."/>
            <person name="Tang X."/>
        </authorList>
    </citation>
    <scope>NUCLEOTIDE SEQUENCE [LARGE SCALE GENOMIC DNA]</scope>
    <source>
        <strain evidence="8 9">YLB-04</strain>
    </source>
</reference>